<evidence type="ECO:0000259" key="5">
    <source>
        <dbReference type="PROSITE" id="PS50850"/>
    </source>
</evidence>
<feature type="transmembrane region" description="Helical" evidence="4">
    <location>
        <begin position="84"/>
        <end position="100"/>
    </location>
</feature>
<feature type="domain" description="Major facilitator superfamily (MFS) profile" evidence="5">
    <location>
        <begin position="227"/>
        <end position="412"/>
    </location>
</feature>
<sequence length="412" mass="42146">MSAIATEPQAGIDDRLARRNAVVLAVAQALAGANTTVVFGTAGLVGTMLAPDPGLATVPVSTFVLGLWAGTLPVGYIARRFGRLVAFEIGTLLGFAAGLLCATAVVFAWFPLFCAGTFAGGLYGSAHQSYRFAAADTASEAFRPKAVSWVLAGGVMAGVFGPQLVIATKDLMPHYTFAAGYLAQAVVAVVAAGVLLLVRFPPPAAAAAGRSGGPPARPLPVIFRQPRLIMAVICGLASYATMNLMMTAAPVAMVACNHSVTDAALGLQWHVMAMYAPSFVTGSLIARFGSARVIAAGLALTAAAGAVGWAGVSLAHFWVALILLGIGWNFAFVGATALVTACHTPAERNKVQAVNDFFVFGAMAIGSFASGQMLARHGWPLVVEVVLGAVLATVALLGWVALAGRRRAAPPS</sequence>
<dbReference type="Gene3D" id="1.20.1250.20">
    <property type="entry name" value="MFS general substrate transporter like domains"/>
    <property type="match status" value="1"/>
</dbReference>
<dbReference type="InterPro" id="IPR011701">
    <property type="entry name" value="MFS"/>
</dbReference>
<keyword evidence="1 4" id="KW-0812">Transmembrane</keyword>
<evidence type="ECO:0000256" key="2">
    <source>
        <dbReference type="ARBA" id="ARBA00022989"/>
    </source>
</evidence>
<name>A0A3S4F8W0_9BRAD</name>
<dbReference type="InterPro" id="IPR020846">
    <property type="entry name" value="MFS_dom"/>
</dbReference>
<feature type="transmembrane region" description="Helical" evidence="4">
    <location>
        <begin position="267"/>
        <end position="286"/>
    </location>
</feature>
<reference evidence="7" key="1">
    <citation type="submission" date="2018-10" db="EMBL/GenBank/DDBJ databases">
        <authorList>
            <person name="Peiro R."/>
            <person name="Begona"/>
            <person name="Cbmso G."/>
            <person name="Lopez M."/>
            <person name="Gonzalez S."/>
            <person name="Sacristan E."/>
            <person name="Castillo E."/>
        </authorList>
    </citation>
    <scope>NUCLEOTIDE SEQUENCE [LARGE SCALE GENOMIC DNA]</scope>
</reference>
<proteinExistence type="predicted"/>
<accession>A0A3S4F8W0</accession>
<comment type="caution">
    <text evidence="6">The sequence shown here is derived from an EMBL/GenBank/DDBJ whole genome shotgun (WGS) entry which is preliminary data.</text>
</comment>
<dbReference type="AlphaFoldDB" id="A0A3S4F8W0"/>
<dbReference type="PROSITE" id="PS50850">
    <property type="entry name" value="MFS"/>
    <property type="match status" value="1"/>
</dbReference>
<feature type="transmembrane region" description="Helical" evidence="4">
    <location>
        <begin position="318"/>
        <end position="341"/>
    </location>
</feature>
<feature type="transmembrane region" description="Helical" evidence="4">
    <location>
        <begin position="293"/>
        <end position="312"/>
    </location>
</feature>
<feature type="transmembrane region" description="Helical" evidence="4">
    <location>
        <begin position="56"/>
        <end position="77"/>
    </location>
</feature>
<feature type="transmembrane region" description="Helical" evidence="4">
    <location>
        <begin position="21"/>
        <end position="50"/>
    </location>
</feature>
<dbReference type="InterPro" id="IPR036259">
    <property type="entry name" value="MFS_trans_sf"/>
</dbReference>
<keyword evidence="7" id="KW-1185">Reference proteome</keyword>
<evidence type="ECO:0000313" key="7">
    <source>
        <dbReference type="Proteomes" id="UP000289200"/>
    </source>
</evidence>
<evidence type="ECO:0000256" key="4">
    <source>
        <dbReference type="SAM" id="Phobius"/>
    </source>
</evidence>
<evidence type="ECO:0000313" key="6">
    <source>
        <dbReference type="EMBL" id="VCU08476.1"/>
    </source>
</evidence>
<organism evidence="6 7">
    <name type="scientific">Rhodoplanes serenus</name>
    <dbReference type="NCBI Taxonomy" id="200615"/>
    <lineage>
        <taxon>Bacteria</taxon>
        <taxon>Pseudomonadati</taxon>
        <taxon>Pseudomonadota</taxon>
        <taxon>Alphaproteobacteria</taxon>
        <taxon>Hyphomicrobiales</taxon>
        <taxon>Nitrobacteraceae</taxon>
        <taxon>Rhodoplanes</taxon>
    </lineage>
</organism>
<dbReference type="EMBL" id="UWOC01000129">
    <property type="protein sequence ID" value="VCU08476.1"/>
    <property type="molecule type" value="Genomic_DNA"/>
</dbReference>
<keyword evidence="2 4" id="KW-1133">Transmembrane helix</keyword>
<evidence type="ECO:0000256" key="1">
    <source>
        <dbReference type="ARBA" id="ARBA00022692"/>
    </source>
</evidence>
<dbReference type="RefSeq" id="WP_129608573.1">
    <property type="nucleotide sequence ID" value="NZ_UWOC01000129.1"/>
</dbReference>
<feature type="transmembrane region" description="Helical" evidence="4">
    <location>
        <begin position="106"/>
        <end position="125"/>
    </location>
</feature>
<feature type="transmembrane region" description="Helical" evidence="4">
    <location>
        <begin position="178"/>
        <end position="198"/>
    </location>
</feature>
<dbReference type="OrthoDB" id="8558006at2"/>
<dbReference type="PANTHER" id="PTHR23534">
    <property type="entry name" value="MFS PERMEASE"/>
    <property type="match status" value="1"/>
</dbReference>
<evidence type="ECO:0000256" key="3">
    <source>
        <dbReference type="ARBA" id="ARBA00023136"/>
    </source>
</evidence>
<dbReference type="PANTHER" id="PTHR23534:SF1">
    <property type="entry name" value="MAJOR FACILITATOR SUPERFAMILY PROTEIN"/>
    <property type="match status" value="1"/>
</dbReference>
<protein>
    <submittedName>
        <fullName evidence="6">Riboflavin transporter RfnT</fullName>
    </submittedName>
</protein>
<feature type="transmembrane region" description="Helical" evidence="4">
    <location>
        <begin position="146"/>
        <end position="166"/>
    </location>
</feature>
<dbReference type="Proteomes" id="UP000289200">
    <property type="component" value="Unassembled WGS sequence"/>
</dbReference>
<dbReference type="SUPFAM" id="SSF103473">
    <property type="entry name" value="MFS general substrate transporter"/>
    <property type="match status" value="1"/>
</dbReference>
<dbReference type="Pfam" id="PF07690">
    <property type="entry name" value="MFS_1"/>
    <property type="match status" value="1"/>
</dbReference>
<feature type="transmembrane region" description="Helical" evidence="4">
    <location>
        <begin position="353"/>
        <end position="375"/>
    </location>
</feature>
<dbReference type="GO" id="GO:0022857">
    <property type="term" value="F:transmembrane transporter activity"/>
    <property type="evidence" value="ECO:0007669"/>
    <property type="project" value="InterPro"/>
</dbReference>
<keyword evidence="3 4" id="KW-0472">Membrane</keyword>
<feature type="transmembrane region" description="Helical" evidence="4">
    <location>
        <begin position="381"/>
        <end position="402"/>
    </location>
</feature>
<feature type="transmembrane region" description="Helical" evidence="4">
    <location>
        <begin position="228"/>
        <end position="255"/>
    </location>
</feature>
<gene>
    <name evidence="6" type="primary">rfnT</name>
    <name evidence="6" type="ORF">RHODGE_RHODGE_01647</name>
</gene>